<dbReference type="InterPro" id="IPR025984">
    <property type="entry name" value="DCTPP"/>
</dbReference>
<dbReference type="Proteomes" id="UP000184389">
    <property type="component" value="Unassembled WGS sequence"/>
</dbReference>
<proteinExistence type="predicted"/>
<dbReference type="RefSeq" id="WP_072743776.1">
    <property type="nucleotide sequence ID" value="NZ_FQXR01000004.1"/>
</dbReference>
<dbReference type="AlphaFoldDB" id="A0A1M5VY36"/>
<dbReference type="EMBL" id="FQXR01000004">
    <property type="protein sequence ID" value="SHH79914.1"/>
    <property type="molecule type" value="Genomic_DNA"/>
</dbReference>
<gene>
    <name evidence="1" type="ORF">SAMN02745180_01103</name>
</gene>
<name>A0A1M5VY36_9FIRM</name>
<dbReference type="STRING" id="1123281.SAMN02745180_01103"/>
<keyword evidence="2" id="KW-1185">Reference proteome</keyword>
<accession>A0A1M5VY36</accession>
<sequence>MRDGKDIDIMKNVKIVEWLKCELLSSVAGLFQLLQSGIKNTKEDMLDLISNIILLTYLLGKRLGLSYESIDLKVEDKIKLGLIEEHQVEKWYGDLSELHEYYNTRR</sequence>
<reference evidence="1 2" key="1">
    <citation type="submission" date="2016-11" db="EMBL/GenBank/DDBJ databases">
        <authorList>
            <person name="Jaros S."/>
            <person name="Januszkiewicz K."/>
            <person name="Wedrychowicz H."/>
        </authorList>
    </citation>
    <scope>NUCLEOTIDE SEQUENCE [LARGE SCALE GENOMIC DNA]</scope>
    <source>
        <strain evidence="1 2">DSM 13106</strain>
    </source>
</reference>
<dbReference type="GO" id="GO:0047429">
    <property type="term" value="F:nucleoside triphosphate diphosphatase activity"/>
    <property type="evidence" value="ECO:0007669"/>
    <property type="project" value="InterPro"/>
</dbReference>
<dbReference type="GO" id="GO:0009143">
    <property type="term" value="P:nucleoside triphosphate catabolic process"/>
    <property type="evidence" value="ECO:0007669"/>
    <property type="project" value="InterPro"/>
</dbReference>
<organism evidence="1 2">
    <name type="scientific">Sporanaerobacter acetigenes DSM 13106</name>
    <dbReference type="NCBI Taxonomy" id="1123281"/>
    <lineage>
        <taxon>Bacteria</taxon>
        <taxon>Bacillati</taxon>
        <taxon>Bacillota</taxon>
        <taxon>Tissierellia</taxon>
        <taxon>Tissierellales</taxon>
        <taxon>Sporanaerobacteraceae</taxon>
        <taxon>Sporanaerobacter</taxon>
    </lineage>
</organism>
<evidence type="ECO:0000313" key="1">
    <source>
        <dbReference type="EMBL" id="SHH79914.1"/>
    </source>
</evidence>
<evidence type="ECO:0000313" key="2">
    <source>
        <dbReference type="Proteomes" id="UP000184389"/>
    </source>
</evidence>
<protein>
    <submittedName>
        <fullName evidence="1">MazG-like family protein</fullName>
    </submittedName>
</protein>
<dbReference type="Pfam" id="PF12643">
    <property type="entry name" value="MazG-like"/>
    <property type="match status" value="1"/>
</dbReference>
<dbReference type="OrthoDB" id="2381770at2"/>